<feature type="chain" id="PRO_5043421826" description="Dolichyl-diphosphooligosaccharide--protein glycosyltransferase subunit 1" evidence="11">
    <location>
        <begin position="16"/>
        <end position="494"/>
    </location>
</feature>
<dbReference type="PANTHER" id="PTHR21049:SF0">
    <property type="entry name" value="DOLICHYL-DIPHOSPHOOLIGOSACCHARIDE--PROTEIN GLYCOSYLTRANSFERASE SUBUNIT 1"/>
    <property type="match status" value="1"/>
</dbReference>
<accession>A0AAX4JPN9</accession>
<evidence type="ECO:0000256" key="10">
    <source>
        <dbReference type="RuleBase" id="RU361143"/>
    </source>
</evidence>
<evidence type="ECO:0000256" key="11">
    <source>
        <dbReference type="SAM" id="SignalP"/>
    </source>
</evidence>
<sequence length="494" mass="54914">MWSLALAGLLPVALAINVPQTYINTAIARTIELGGLTTQISTQYNIKSIDNSPGEYFLALSGENDLPPAWYEISLGGKKLESRLLDESPSTVAVQLGKTKKDETVTLSLTQVLAHTSTPLPAEIEQRDPQYLIWKTNSTYVDSWYPTEVERIKIRAPHPSILSYSSPSSIPQTYTRDSTITKSGGTLTLGPFHSLPPTLSSENKNSNQKIVEQKPFSVHYETKDPIIGIRNLKRSAEVSHWGSNFNIQDEIELVNKGPKLKGHFSRLAHQQSKFHASVPAQILTELTFKLPPTSHSPYYYDTIGNVSTSHFRQGSTPSTIAQNKRKTSPRLVDGNLEIKPRYPILGGWNYSFTIGYDTPLQDVLKSDSDSSSSNNNRKILSVPFLTGLKDVVVDQAELNIILPEGASDVQVFTPFPVDSIEHSIHKTYLDTTGRYAITLKKTQLTENHAQNVYVTYHYPLSAQFQKPLTIASLVGSLFLLGMGLRRVNYSIEKI</sequence>
<keyword evidence="8" id="KW-1133">Transmembrane helix</keyword>
<evidence type="ECO:0000256" key="7">
    <source>
        <dbReference type="ARBA" id="ARBA00022824"/>
    </source>
</evidence>
<proteinExistence type="inferred from homology"/>
<keyword evidence="5" id="KW-0812">Transmembrane</keyword>
<evidence type="ECO:0000313" key="12">
    <source>
        <dbReference type="EMBL" id="WWC86854.1"/>
    </source>
</evidence>
<feature type="signal peptide" evidence="11">
    <location>
        <begin position="1"/>
        <end position="15"/>
    </location>
</feature>
<evidence type="ECO:0000256" key="5">
    <source>
        <dbReference type="ARBA" id="ARBA00022692"/>
    </source>
</evidence>
<evidence type="ECO:0000256" key="1">
    <source>
        <dbReference type="ARBA" id="ARBA00002791"/>
    </source>
</evidence>
<keyword evidence="9" id="KW-0472">Membrane</keyword>
<comment type="function">
    <text evidence="1 10">Subunit of the oligosaccharyl transferase (OST) complex that catalyzes the initial transfer of a defined glycan (Glc(3)Man(9)GlcNAc(2) in eukaryotes) from the lipid carrier dolichol-pyrophosphate to an asparagine residue within an Asn-X-Ser/Thr consensus motif in nascent polypeptide chains, the first step in protein N-glycosylation. N-glycosylation occurs cotranslationally and the complex associates with the Sec61 complex at the channel-forming translocon complex that mediates protein translocation across the endoplasmic reticulum (ER). All subunits are required for a maximal enzyme activity.</text>
</comment>
<comment type="pathway">
    <text evidence="3 10">Protein modification; protein glycosylation.</text>
</comment>
<dbReference type="PANTHER" id="PTHR21049">
    <property type="entry name" value="RIBOPHORIN I"/>
    <property type="match status" value="1"/>
</dbReference>
<evidence type="ECO:0000256" key="8">
    <source>
        <dbReference type="ARBA" id="ARBA00022989"/>
    </source>
</evidence>
<dbReference type="GO" id="GO:0008250">
    <property type="term" value="C:oligosaccharyltransferase complex"/>
    <property type="evidence" value="ECO:0007669"/>
    <property type="project" value="UniProtKB-UniRule"/>
</dbReference>
<name>A0AAX4JPN9_9TREE</name>
<dbReference type="GeneID" id="91092405"/>
<dbReference type="AlphaFoldDB" id="A0AAX4JPN9"/>
<protein>
    <recommendedName>
        <fullName evidence="10">Dolichyl-diphosphooligosaccharide--protein glycosyltransferase subunit 1</fullName>
    </recommendedName>
</protein>
<keyword evidence="13" id="KW-1185">Reference proteome</keyword>
<dbReference type="GO" id="GO:0018279">
    <property type="term" value="P:protein N-linked glycosylation via asparagine"/>
    <property type="evidence" value="ECO:0007669"/>
    <property type="project" value="TreeGrafter"/>
</dbReference>
<dbReference type="Proteomes" id="UP001355207">
    <property type="component" value="Chromosome 2"/>
</dbReference>
<dbReference type="InterPro" id="IPR007676">
    <property type="entry name" value="Ribophorin_I"/>
</dbReference>
<comment type="subunit">
    <text evidence="10">Component of the oligosaccharyltransferase (OST) complex.</text>
</comment>
<dbReference type="RefSeq" id="XP_066073617.1">
    <property type="nucleotide sequence ID" value="XM_066217520.1"/>
</dbReference>
<evidence type="ECO:0000256" key="6">
    <source>
        <dbReference type="ARBA" id="ARBA00022729"/>
    </source>
</evidence>
<evidence type="ECO:0000313" key="13">
    <source>
        <dbReference type="Proteomes" id="UP001355207"/>
    </source>
</evidence>
<keyword evidence="7 10" id="KW-0256">Endoplasmic reticulum</keyword>
<comment type="subcellular location">
    <subcellularLocation>
        <location evidence="2 10">Endoplasmic reticulum membrane</location>
        <topology evidence="2 10">Single-pass type I membrane protein</topology>
    </subcellularLocation>
</comment>
<evidence type="ECO:0000256" key="3">
    <source>
        <dbReference type="ARBA" id="ARBA00004922"/>
    </source>
</evidence>
<evidence type="ECO:0000256" key="2">
    <source>
        <dbReference type="ARBA" id="ARBA00004115"/>
    </source>
</evidence>
<comment type="similarity">
    <text evidence="4 10">Belongs to the OST1 family.</text>
</comment>
<evidence type="ECO:0000256" key="4">
    <source>
        <dbReference type="ARBA" id="ARBA00008905"/>
    </source>
</evidence>
<evidence type="ECO:0000256" key="9">
    <source>
        <dbReference type="ARBA" id="ARBA00023136"/>
    </source>
</evidence>
<dbReference type="Pfam" id="PF04597">
    <property type="entry name" value="Ribophorin_I"/>
    <property type="match status" value="1"/>
</dbReference>
<reference evidence="12 13" key="1">
    <citation type="submission" date="2024-01" db="EMBL/GenBank/DDBJ databases">
        <title>Comparative genomics of Cryptococcus and Kwoniella reveals pathogenesis evolution and contrasting modes of karyotype evolution via chromosome fusion or intercentromeric recombination.</title>
        <authorList>
            <person name="Coelho M.A."/>
            <person name="David-Palma M."/>
            <person name="Shea T."/>
            <person name="Bowers K."/>
            <person name="McGinley-Smith S."/>
            <person name="Mohammad A.W."/>
            <person name="Gnirke A."/>
            <person name="Yurkov A.M."/>
            <person name="Nowrousian M."/>
            <person name="Sun S."/>
            <person name="Cuomo C.A."/>
            <person name="Heitman J."/>
        </authorList>
    </citation>
    <scope>NUCLEOTIDE SEQUENCE [LARGE SCALE GENOMIC DNA]</scope>
    <source>
        <strain evidence="12 13">CBS 6074</strain>
    </source>
</reference>
<dbReference type="EMBL" id="CP144099">
    <property type="protein sequence ID" value="WWC86854.1"/>
    <property type="molecule type" value="Genomic_DNA"/>
</dbReference>
<gene>
    <name evidence="12" type="ORF">L201_001733</name>
</gene>
<keyword evidence="6 11" id="KW-0732">Signal</keyword>
<organism evidence="12 13">
    <name type="scientific">Kwoniella dendrophila CBS 6074</name>
    <dbReference type="NCBI Taxonomy" id="1295534"/>
    <lineage>
        <taxon>Eukaryota</taxon>
        <taxon>Fungi</taxon>
        <taxon>Dikarya</taxon>
        <taxon>Basidiomycota</taxon>
        <taxon>Agaricomycotina</taxon>
        <taxon>Tremellomycetes</taxon>
        <taxon>Tremellales</taxon>
        <taxon>Cryptococcaceae</taxon>
        <taxon>Kwoniella</taxon>
    </lineage>
</organism>